<dbReference type="RefSeq" id="WP_002773163.1">
    <property type="nucleotide sequence ID" value="NZ_JH597773.1"/>
</dbReference>
<name>H2CBH8_9LEPT</name>
<dbReference type="InterPro" id="IPR002078">
    <property type="entry name" value="Sigma_54_int"/>
</dbReference>
<sequence length="565" mass="64519">MKRRLRNWMERLILGPDRLIEDDLQQLLQAMQVIGHAYEDPESFLRRVLELLRRRFDFEKGGIVLTEANHPPIIVGDLTELPGEGRTLTTRYRLPGERYRALKDLFEQMSKGGGPAFADPAIDLWHRLLADLRGEGFVFFFPVFFQRELFAYLFLGPKRGWRSYTDADRFFLEFGSVAFALAVRNAGIRIENSRLRLAGLSEVTTDQASSDADSHRNESPEADRSIRTEIPLENRLLVFSDDRMRETVERSARIAGPDLPVLIVGETGTGKELLARWIHLHSRSNGPFVPVNCASIPASLWESELFGYAKGAFTDAKENRPGLVDIAAGGTLFFDEIGEMPLEIQPKILRLLQEKNFIPVGARKERPALCRMVFATHRDLSRLVREGRFRQDLYYRICVFEQRLLPLRERPADIPVLFEHFLHRYAEEWQLEPARPQTELLERMRRYDWPGNVRELENLSARIALEYPGRAVAASVLMSDGTGNVGVGLEDDLQAERDAQESLGLASGVTLDFEGMMNAYAKRLLAEAIQRSRGNRSRAAEMLGISRGRLNYQIRQLGLNDEMFD</sequence>
<dbReference type="Proteomes" id="UP000005737">
    <property type="component" value="Unassembled WGS sequence"/>
</dbReference>
<evidence type="ECO:0000256" key="2">
    <source>
        <dbReference type="ARBA" id="ARBA00022840"/>
    </source>
</evidence>
<dbReference type="Pfam" id="PF00158">
    <property type="entry name" value="Sigma54_activat"/>
    <property type="match status" value="1"/>
</dbReference>
<dbReference type="PANTHER" id="PTHR32071">
    <property type="entry name" value="TRANSCRIPTIONAL REGULATORY PROTEIN"/>
    <property type="match status" value="1"/>
</dbReference>
<evidence type="ECO:0000256" key="4">
    <source>
        <dbReference type="ARBA" id="ARBA00023125"/>
    </source>
</evidence>
<dbReference type="STRING" id="183.GCA_002009735_02010"/>
<dbReference type="AlphaFoldDB" id="H2CBH8"/>
<dbReference type="SUPFAM" id="SSF46689">
    <property type="entry name" value="Homeodomain-like"/>
    <property type="match status" value="1"/>
</dbReference>
<dbReference type="EMBL" id="JH597773">
    <property type="protein sequence ID" value="EHQ07353.1"/>
    <property type="molecule type" value="Genomic_DNA"/>
</dbReference>
<keyword evidence="3" id="KW-0805">Transcription regulation</keyword>
<dbReference type="InterPro" id="IPR002197">
    <property type="entry name" value="HTH_Fis"/>
</dbReference>
<dbReference type="HOGENOM" id="CLU_000445_125_2_12"/>
<evidence type="ECO:0000313" key="8">
    <source>
        <dbReference type="Proteomes" id="UP000005737"/>
    </source>
</evidence>
<dbReference type="GO" id="GO:0043565">
    <property type="term" value="F:sequence-specific DNA binding"/>
    <property type="evidence" value="ECO:0007669"/>
    <property type="project" value="InterPro"/>
</dbReference>
<dbReference type="FunFam" id="3.40.50.300:FF:000006">
    <property type="entry name" value="DNA-binding transcriptional regulator NtrC"/>
    <property type="match status" value="1"/>
</dbReference>
<dbReference type="Gene3D" id="1.10.10.60">
    <property type="entry name" value="Homeodomain-like"/>
    <property type="match status" value="1"/>
</dbReference>
<feature type="domain" description="Sigma-54 factor interaction" evidence="6">
    <location>
        <begin position="237"/>
        <end position="465"/>
    </location>
</feature>
<proteinExistence type="predicted"/>
<dbReference type="GO" id="GO:0006355">
    <property type="term" value="P:regulation of DNA-templated transcription"/>
    <property type="evidence" value="ECO:0007669"/>
    <property type="project" value="InterPro"/>
</dbReference>
<keyword evidence="4" id="KW-0238">DNA-binding</keyword>
<dbReference type="CDD" id="cd00009">
    <property type="entry name" value="AAA"/>
    <property type="match status" value="1"/>
</dbReference>
<evidence type="ECO:0000256" key="1">
    <source>
        <dbReference type="ARBA" id="ARBA00022741"/>
    </source>
</evidence>
<dbReference type="InterPro" id="IPR025944">
    <property type="entry name" value="Sigma_54_int_dom_CS"/>
</dbReference>
<dbReference type="Gene3D" id="1.10.8.60">
    <property type="match status" value="1"/>
</dbReference>
<dbReference type="PROSITE" id="PS50045">
    <property type="entry name" value="SIGMA54_INTERACT_4"/>
    <property type="match status" value="1"/>
</dbReference>
<dbReference type="PROSITE" id="PS00675">
    <property type="entry name" value="SIGMA54_INTERACT_1"/>
    <property type="match status" value="1"/>
</dbReference>
<evidence type="ECO:0000313" key="7">
    <source>
        <dbReference type="EMBL" id="EHQ07353.1"/>
    </source>
</evidence>
<evidence type="ECO:0000256" key="3">
    <source>
        <dbReference type="ARBA" id="ARBA00023015"/>
    </source>
</evidence>
<gene>
    <name evidence="7" type="ORF">Lepil_2680</name>
</gene>
<keyword evidence="5" id="KW-0804">Transcription</keyword>
<keyword evidence="2" id="KW-0067">ATP-binding</keyword>
<dbReference type="InterPro" id="IPR003593">
    <property type="entry name" value="AAA+_ATPase"/>
</dbReference>
<dbReference type="InterPro" id="IPR025943">
    <property type="entry name" value="Sigma_54_int_dom_ATP-bd_2"/>
</dbReference>
<protein>
    <submittedName>
        <fullName evidence="7">Sigma54 specific transcriptional regulator, Fis family</fullName>
    </submittedName>
</protein>
<dbReference type="InterPro" id="IPR027417">
    <property type="entry name" value="P-loop_NTPase"/>
</dbReference>
<keyword evidence="1" id="KW-0547">Nucleotide-binding</keyword>
<dbReference type="SMART" id="SM00382">
    <property type="entry name" value="AAA"/>
    <property type="match status" value="1"/>
</dbReference>
<dbReference type="SUPFAM" id="SSF55781">
    <property type="entry name" value="GAF domain-like"/>
    <property type="match status" value="1"/>
</dbReference>
<evidence type="ECO:0000256" key="5">
    <source>
        <dbReference type="ARBA" id="ARBA00023163"/>
    </source>
</evidence>
<keyword evidence="8" id="KW-1185">Reference proteome</keyword>
<dbReference type="Pfam" id="PF02954">
    <property type="entry name" value="HTH_8"/>
    <property type="match status" value="1"/>
</dbReference>
<dbReference type="GO" id="GO:0005524">
    <property type="term" value="F:ATP binding"/>
    <property type="evidence" value="ECO:0007669"/>
    <property type="project" value="UniProtKB-KW"/>
</dbReference>
<dbReference type="PRINTS" id="PR01590">
    <property type="entry name" value="HTHFIS"/>
</dbReference>
<organism evidence="7 8">
    <name type="scientific">Leptonema illini DSM 21528</name>
    <dbReference type="NCBI Taxonomy" id="929563"/>
    <lineage>
        <taxon>Bacteria</taxon>
        <taxon>Pseudomonadati</taxon>
        <taxon>Spirochaetota</taxon>
        <taxon>Spirochaetia</taxon>
        <taxon>Leptospirales</taxon>
        <taxon>Leptospiraceae</taxon>
        <taxon>Leptonema</taxon>
    </lineage>
</organism>
<dbReference type="SUPFAM" id="SSF52540">
    <property type="entry name" value="P-loop containing nucleoside triphosphate hydrolases"/>
    <property type="match status" value="1"/>
</dbReference>
<dbReference type="PROSITE" id="PS00688">
    <property type="entry name" value="SIGMA54_INTERACT_3"/>
    <property type="match status" value="1"/>
</dbReference>
<dbReference type="Gene3D" id="3.40.50.300">
    <property type="entry name" value="P-loop containing nucleotide triphosphate hydrolases"/>
    <property type="match status" value="1"/>
</dbReference>
<reference evidence="7 8" key="1">
    <citation type="submission" date="2011-10" db="EMBL/GenBank/DDBJ databases">
        <title>The Improved High-Quality Draft genome of Leptonema illini DSM 21528.</title>
        <authorList>
            <consortium name="US DOE Joint Genome Institute (JGI-PGF)"/>
            <person name="Lucas S."/>
            <person name="Copeland A."/>
            <person name="Lapidus A."/>
            <person name="Glavina del Rio T."/>
            <person name="Dalin E."/>
            <person name="Tice H."/>
            <person name="Bruce D."/>
            <person name="Goodwin L."/>
            <person name="Pitluck S."/>
            <person name="Peters L."/>
            <person name="Mikhailova N."/>
            <person name="Held B."/>
            <person name="Kyrpides N."/>
            <person name="Mavromatis K."/>
            <person name="Ivanova N."/>
            <person name="Markowitz V."/>
            <person name="Cheng J.-F."/>
            <person name="Hugenholtz P."/>
            <person name="Woyke T."/>
            <person name="Wu D."/>
            <person name="Gronow S."/>
            <person name="Wellnitz S."/>
            <person name="Brambilla E.-M."/>
            <person name="Klenk H.-P."/>
            <person name="Eisen J.A."/>
        </authorList>
    </citation>
    <scope>NUCLEOTIDE SEQUENCE [LARGE SCALE GENOMIC DNA]</scope>
    <source>
        <strain evidence="7 8">DSM 21528</strain>
    </source>
</reference>
<dbReference type="PROSITE" id="PS00676">
    <property type="entry name" value="SIGMA54_INTERACT_2"/>
    <property type="match status" value="1"/>
</dbReference>
<dbReference type="InterPro" id="IPR009057">
    <property type="entry name" value="Homeodomain-like_sf"/>
</dbReference>
<dbReference type="InterPro" id="IPR025662">
    <property type="entry name" value="Sigma_54_int_dom_ATP-bd_1"/>
</dbReference>
<dbReference type="Pfam" id="PF25601">
    <property type="entry name" value="AAA_lid_14"/>
    <property type="match status" value="1"/>
</dbReference>
<dbReference type="InterPro" id="IPR058031">
    <property type="entry name" value="AAA_lid_NorR"/>
</dbReference>
<evidence type="ECO:0000259" key="6">
    <source>
        <dbReference type="PROSITE" id="PS50045"/>
    </source>
</evidence>
<accession>H2CBH8</accession>